<dbReference type="SMART" id="SM00974">
    <property type="entry name" value="T5orf172"/>
    <property type="match status" value="1"/>
</dbReference>
<feature type="domain" description="Bacteriophage T5 Orf172 DNA-binding" evidence="2">
    <location>
        <begin position="176"/>
        <end position="259"/>
    </location>
</feature>
<evidence type="ECO:0000313" key="3">
    <source>
        <dbReference type="EMBL" id="MFC6037798.1"/>
    </source>
</evidence>
<evidence type="ECO:0000259" key="2">
    <source>
        <dbReference type="SMART" id="SM00974"/>
    </source>
</evidence>
<dbReference type="RefSeq" id="WP_379882939.1">
    <property type="nucleotide sequence ID" value="NZ_JBHPON010000004.1"/>
</dbReference>
<keyword evidence="4" id="KW-1185">Reference proteome</keyword>
<feature type="coiled-coil region" evidence="1">
    <location>
        <begin position="29"/>
        <end position="166"/>
    </location>
</feature>
<dbReference type="Pfam" id="PF13250">
    <property type="entry name" value="SNIPE"/>
    <property type="match status" value="1"/>
</dbReference>
<sequence length="298" mass="34464">MVTAYKELLISAFNAEFDTIRRQMRASTTSTAREKLIKLREQLERLSETVRCTITAEYFNLKLKELQVWAEELARREEEKERKKAYQQKLREQNKLNGEDIDIEEVEDQLEFTKNELAAARRQALELAGLANRDLDKEIAKLEKQIAASEEKLQRATSEAQRTRAGFIYVISNIGSFGEGVVKIGMTRRLEPMDRVTELGDASVPFRFDVHTLAFVEDAPAIEKKLHVHFNDRRVNKENYRKEFFRASPQEVQEVLEAMGAQSDWYIEVEAREYRETLSILAARDTAPSVSAKFPEVI</sequence>
<dbReference type="InterPro" id="IPR025280">
    <property type="entry name" value="SNIPE"/>
</dbReference>
<comment type="caution">
    <text evidence="3">The sequence shown here is derived from an EMBL/GenBank/DDBJ whole genome shotgun (WGS) entry which is preliminary data.</text>
</comment>
<dbReference type="Proteomes" id="UP001596116">
    <property type="component" value="Unassembled WGS sequence"/>
</dbReference>
<gene>
    <name evidence="3" type="ORF">ACFMB1_19760</name>
</gene>
<dbReference type="InterPro" id="IPR018306">
    <property type="entry name" value="Phage_T5_Orf172_DNA-bd"/>
</dbReference>
<evidence type="ECO:0000256" key="1">
    <source>
        <dbReference type="SAM" id="Coils"/>
    </source>
</evidence>
<keyword evidence="1" id="KW-0175">Coiled coil</keyword>
<dbReference type="Pfam" id="PF10544">
    <property type="entry name" value="T5orf172"/>
    <property type="match status" value="1"/>
</dbReference>
<proteinExistence type="predicted"/>
<name>A0ABW1L0F3_9PROT</name>
<organism evidence="3 4">
    <name type="scientific">Hyphococcus aureus</name>
    <dbReference type="NCBI Taxonomy" id="2666033"/>
    <lineage>
        <taxon>Bacteria</taxon>
        <taxon>Pseudomonadati</taxon>
        <taxon>Pseudomonadota</taxon>
        <taxon>Alphaproteobacteria</taxon>
        <taxon>Parvularculales</taxon>
        <taxon>Parvularculaceae</taxon>
        <taxon>Hyphococcus</taxon>
    </lineage>
</organism>
<accession>A0ABW1L0F3</accession>
<evidence type="ECO:0000313" key="4">
    <source>
        <dbReference type="Proteomes" id="UP001596116"/>
    </source>
</evidence>
<protein>
    <submittedName>
        <fullName evidence="3">DUF4041 domain-containing protein</fullName>
    </submittedName>
</protein>
<reference evidence="3 4" key="1">
    <citation type="submission" date="2024-09" db="EMBL/GenBank/DDBJ databases">
        <authorList>
            <person name="Zhang Z.-H."/>
        </authorList>
    </citation>
    <scope>NUCLEOTIDE SEQUENCE [LARGE SCALE GENOMIC DNA]</scope>
    <source>
        <strain evidence="3 4">HHTR114</strain>
    </source>
</reference>
<dbReference type="EMBL" id="JBHPON010000004">
    <property type="protein sequence ID" value="MFC6037798.1"/>
    <property type="molecule type" value="Genomic_DNA"/>
</dbReference>